<dbReference type="InterPro" id="IPR006180">
    <property type="entry name" value="3-OHacyl-CoA_DH_CS"/>
</dbReference>
<protein>
    <recommendedName>
        <fullName evidence="10">3-hydroxybutyryl-CoA dehydrogenase</fullName>
    </recommendedName>
</protein>
<dbReference type="PANTHER" id="PTHR48075:SF5">
    <property type="entry name" value="3-HYDROXYBUTYRYL-COA DEHYDROGENASE"/>
    <property type="match status" value="1"/>
</dbReference>
<dbReference type="SUPFAM" id="SSF51735">
    <property type="entry name" value="NAD(P)-binding Rossmann-fold domains"/>
    <property type="match status" value="1"/>
</dbReference>
<organism evidence="8 9">
    <name type="scientific">Sphagnum troendelagicum</name>
    <dbReference type="NCBI Taxonomy" id="128251"/>
    <lineage>
        <taxon>Eukaryota</taxon>
        <taxon>Viridiplantae</taxon>
        <taxon>Streptophyta</taxon>
        <taxon>Embryophyta</taxon>
        <taxon>Bryophyta</taxon>
        <taxon>Sphagnophytina</taxon>
        <taxon>Sphagnopsida</taxon>
        <taxon>Sphagnales</taxon>
        <taxon>Sphagnaceae</taxon>
        <taxon>Sphagnum</taxon>
    </lineage>
</organism>
<dbReference type="EMBL" id="OZ019902">
    <property type="protein sequence ID" value="CAK9195447.1"/>
    <property type="molecule type" value="Genomic_DNA"/>
</dbReference>
<dbReference type="Proteomes" id="UP001497512">
    <property type="component" value="Chromosome 10"/>
</dbReference>
<dbReference type="Pfam" id="PF00725">
    <property type="entry name" value="3HCDH"/>
    <property type="match status" value="1"/>
</dbReference>
<dbReference type="PROSITE" id="PS00067">
    <property type="entry name" value="3HCDH"/>
    <property type="match status" value="1"/>
</dbReference>
<name>A0ABP0TGH6_9BRYO</name>
<comment type="catalytic activity">
    <reaction evidence="4">
        <text>a (3S)-3-hydroxyacyl-CoA = a (2E)-enoyl-CoA + H2O</text>
        <dbReference type="Rhea" id="RHEA:16105"/>
        <dbReference type="ChEBI" id="CHEBI:15377"/>
        <dbReference type="ChEBI" id="CHEBI:57318"/>
        <dbReference type="ChEBI" id="CHEBI:58856"/>
        <dbReference type="EC" id="4.2.1.17"/>
    </reaction>
</comment>
<dbReference type="InterPro" id="IPR022694">
    <property type="entry name" value="3-OHacyl-CoA_DH"/>
</dbReference>
<dbReference type="Gene3D" id="1.10.1040.10">
    <property type="entry name" value="N-(1-d-carboxylethyl)-l-norvaline Dehydrogenase, domain 2"/>
    <property type="match status" value="1"/>
</dbReference>
<dbReference type="PANTHER" id="PTHR48075">
    <property type="entry name" value="3-HYDROXYACYL-COA DEHYDROGENASE FAMILY PROTEIN"/>
    <property type="match status" value="1"/>
</dbReference>
<keyword evidence="3" id="KW-0560">Oxidoreductase</keyword>
<evidence type="ECO:0000256" key="3">
    <source>
        <dbReference type="ARBA" id="ARBA00023002"/>
    </source>
</evidence>
<evidence type="ECO:0000313" key="9">
    <source>
        <dbReference type="Proteomes" id="UP001497512"/>
    </source>
</evidence>
<dbReference type="InterPro" id="IPR013328">
    <property type="entry name" value="6PGD_dom2"/>
</dbReference>
<keyword evidence="9" id="KW-1185">Reference proteome</keyword>
<proteinExistence type="inferred from homology"/>
<dbReference type="Gene3D" id="3.40.50.720">
    <property type="entry name" value="NAD(P)-binding Rossmann-like Domain"/>
    <property type="match status" value="1"/>
</dbReference>
<dbReference type="SUPFAM" id="SSF48179">
    <property type="entry name" value="6-phosphogluconate dehydrogenase C-terminal domain-like"/>
    <property type="match status" value="1"/>
</dbReference>
<dbReference type="InterPro" id="IPR008927">
    <property type="entry name" value="6-PGluconate_DH-like_C_sf"/>
</dbReference>
<accession>A0ABP0TGH6</accession>
<reference evidence="8" key="1">
    <citation type="submission" date="2024-02" db="EMBL/GenBank/DDBJ databases">
        <authorList>
            <consortium name="ELIXIR-Norway"/>
            <consortium name="Elixir Norway"/>
        </authorList>
    </citation>
    <scope>NUCLEOTIDE SEQUENCE</scope>
</reference>
<dbReference type="PIRSF" id="PIRSF000105">
    <property type="entry name" value="HCDH"/>
    <property type="match status" value="1"/>
</dbReference>
<dbReference type="InterPro" id="IPR006108">
    <property type="entry name" value="3HC_DH_C"/>
</dbReference>
<sequence length="255" mass="27799">MGSAAGRHPGGCGSTGAATRHEKHHFFSFKEEADATVARVRTTTSLSDMRDVNVVIECVSENEALKKRIFGELDEILQPKAILASNTSSISITRLAAATQRPKQVIGMHFMNPPPIMKLVEIVRGMATDDNVFATVKCLAERFNKVVICSRDYPGFIVNRVLMPMINEAFFALLEGVGTPQDIDTGMKLGTNQPMGPLALADLIGLDTFLSIMHTLHEGLGDSKYRPCPLLIQYVDAGWLGCKTGRGVFQYNSAL</sequence>
<dbReference type="InterPro" id="IPR036291">
    <property type="entry name" value="NAD(P)-bd_dom_sf"/>
</dbReference>
<evidence type="ECO:0000259" key="6">
    <source>
        <dbReference type="Pfam" id="PF00725"/>
    </source>
</evidence>
<evidence type="ECO:0000259" key="7">
    <source>
        <dbReference type="Pfam" id="PF02737"/>
    </source>
</evidence>
<feature type="domain" description="3-hydroxyacyl-CoA dehydrogenase C-terminal" evidence="6">
    <location>
        <begin position="155"/>
        <end position="251"/>
    </location>
</feature>
<comment type="similarity">
    <text evidence="1">In the central section; belongs to the 3-hydroxyacyl-CoA dehydrogenase family.</text>
</comment>
<evidence type="ECO:0000313" key="8">
    <source>
        <dbReference type="EMBL" id="CAK9195447.1"/>
    </source>
</evidence>
<evidence type="ECO:0000256" key="2">
    <source>
        <dbReference type="ARBA" id="ARBA00009463"/>
    </source>
</evidence>
<feature type="domain" description="3-hydroxyacyl-CoA dehydrogenase NAD binding" evidence="7">
    <location>
        <begin position="25"/>
        <end position="152"/>
    </location>
</feature>
<dbReference type="Pfam" id="PF02737">
    <property type="entry name" value="3HCDH_N"/>
    <property type="match status" value="1"/>
</dbReference>
<evidence type="ECO:0000256" key="4">
    <source>
        <dbReference type="ARBA" id="ARBA00023709"/>
    </source>
</evidence>
<comment type="similarity">
    <text evidence="2">Belongs to the 3-hydroxyacyl-CoA dehydrogenase family.</text>
</comment>
<gene>
    <name evidence="8" type="ORF">CSSPTR1EN2_LOCUS3029</name>
</gene>
<comment type="catalytic activity">
    <reaction evidence="5">
        <text>a 4-saturated-(3S)-3-hydroxyacyl-CoA = a (3E)-enoyl-CoA + H2O</text>
        <dbReference type="Rhea" id="RHEA:20724"/>
        <dbReference type="ChEBI" id="CHEBI:15377"/>
        <dbReference type="ChEBI" id="CHEBI:58521"/>
        <dbReference type="ChEBI" id="CHEBI:137480"/>
        <dbReference type="EC" id="4.2.1.17"/>
    </reaction>
</comment>
<evidence type="ECO:0000256" key="1">
    <source>
        <dbReference type="ARBA" id="ARBA00007005"/>
    </source>
</evidence>
<evidence type="ECO:0000256" key="5">
    <source>
        <dbReference type="ARBA" id="ARBA00023717"/>
    </source>
</evidence>
<dbReference type="InterPro" id="IPR006176">
    <property type="entry name" value="3-OHacyl-CoA_DH_NAD-bd"/>
</dbReference>
<evidence type="ECO:0008006" key="10">
    <source>
        <dbReference type="Google" id="ProtNLM"/>
    </source>
</evidence>